<proteinExistence type="predicted"/>
<reference evidence="5" key="1">
    <citation type="submission" date="2018-02" db="EMBL/GenBank/DDBJ databases">
        <title>Genome sequence of Desulfocucumis palustris strain NAW-5.</title>
        <authorList>
            <person name="Watanabe M."/>
            <person name="Kojima H."/>
            <person name="Fukui M."/>
        </authorList>
    </citation>
    <scope>NUCLEOTIDE SEQUENCE [LARGE SCALE GENOMIC DNA]</scope>
    <source>
        <strain evidence="5">NAW-5</strain>
    </source>
</reference>
<dbReference type="AlphaFoldDB" id="A0A2L2XBS7"/>
<organism evidence="4 5">
    <name type="scientific">Desulfocucumis palustris</name>
    <dbReference type="NCBI Taxonomy" id="1898651"/>
    <lineage>
        <taxon>Bacteria</taxon>
        <taxon>Bacillati</taxon>
        <taxon>Bacillota</taxon>
        <taxon>Clostridia</taxon>
        <taxon>Eubacteriales</taxon>
        <taxon>Desulfocucumaceae</taxon>
        <taxon>Desulfocucumis</taxon>
    </lineage>
</organism>
<dbReference type="InterPro" id="IPR046342">
    <property type="entry name" value="CBS_dom_sf"/>
</dbReference>
<dbReference type="CDD" id="cd02205">
    <property type="entry name" value="CBS_pair_SF"/>
    <property type="match status" value="1"/>
</dbReference>
<dbReference type="InterPro" id="IPR051257">
    <property type="entry name" value="Diverse_CBS-Domain"/>
</dbReference>
<name>A0A2L2XBS7_9FIRM</name>
<dbReference type="Pfam" id="PF00571">
    <property type="entry name" value="CBS"/>
    <property type="match status" value="2"/>
</dbReference>
<dbReference type="RefSeq" id="WP_104371922.1">
    <property type="nucleotide sequence ID" value="NZ_BFAV01000104.1"/>
</dbReference>
<dbReference type="InterPro" id="IPR000644">
    <property type="entry name" value="CBS_dom"/>
</dbReference>
<evidence type="ECO:0000313" key="4">
    <source>
        <dbReference type="EMBL" id="GBF33542.1"/>
    </source>
</evidence>
<evidence type="ECO:0000313" key="5">
    <source>
        <dbReference type="Proteomes" id="UP000239549"/>
    </source>
</evidence>
<evidence type="ECO:0000259" key="3">
    <source>
        <dbReference type="PROSITE" id="PS51371"/>
    </source>
</evidence>
<dbReference type="SUPFAM" id="SSF54631">
    <property type="entry name" value="CBS-domain pair"/>
    <property type="match status" value="1"/>
</dbReference>
<dbReference type="EMBL" id="BFAV01000104">
    <property type="protein sequence ID" value="GBF33542.1"/>
    <property type="molecule type" value="Genomic_DNA"/>
</dbReference>
<dbReference type="OrthoDB" id="1787337at2"/>
<dbReference type="Gene3D" id="3.10.580.10">
    <property type="entry name" value="CBS-domain"/>
    <property type="match status" value="1"/>
</dbReference>
<keyword evidence="5" id="KW-1185">Reference proteome</keyword>
<gene>
    <name evidence="4" type="ORF">DCCM_2644</name>
</gene>
<dbReference type="PANTHER" id="PTHR43080">
    <property type="entry name" value="CBS DOMAIN-CONTAINING PROTEIN CBSX3, MITOCHONDRIAL"/>
    <property type="match status" value="1"/>
</dbReference>
<dbReference type="PROSITE" id="PS51371">
    <property type="entry name" value="CBS"/>
    <property type="match status" value="1"/>
</dbReference>
<evidence type="ECO:0000256" key="1">
    <source>
        <dbReference type="ARBA" id="ARBA00023122"/>
    </source>
</evidence>
<keyword evidence="1 2" id="KW-0129">CBS domain</keyword>
<dbReference type="PANTHER" id="PTHR43080:SF2">
    <property type="entry name" value="CBS DOMAIN-CONTAINING PROTEIN"/>
    <property type="match status" value="1"/>
</dbReference>
<protein>
    <submittedName>
        <fullName evidence="4">CBS domain containing protein</fullName>
    </submittedName>
</protein>
<dbReference type="Proteomes" id="UP000239549">
    <property type="component" value="Unassembled WGS sequence"/>
</dbReference>
<feature type="domain" description="CBS" evidence="3">
    <location>
        <begin position="11"/>
        <end position="81"/>
    </location>
</feature>
<evidence type="ECO:0000256" key="2">
    <source>
        <dbReference type="PROSITE-ProRule" id="PRU00703"/>
    </source>
</evidence>
<accession>A0A2L2XBS7</accession>
<sequence length="163" mass="18437">MAAGKTAEQIMVPLNDYNTISENATVYDAIKVLKESFHRDGRAWYGHRSVIATDAKGQPTGILTLRGILQAAGLRDMEKDLDFKTESWGWYYIKRLREESRLSVRDVMQPLRLAQVRAQDGLTDVARVMLKNKVNSVSVSKNGKTIGIVRPIDVFMAVDEYFE</sequence>
<comment type="caution">
    <text evidence="4">The sequence shown here is derived from an EMBL/GenBank/DDBJ whole genome shotgun (WGS) entry which is preliminary data.</text>
</comment>